<gene>
    <name evidence="1" type="ORF">JY651_08110</name>
</gene>
<proteinExistence type="predicted"/>
<dbReference type="Proteomes" id="UP000662747">
    <property type="component" value="Chromosome"/>
</dbReference>
<organism evidence="1 2">
    <name type="scientific">Pyxidicoccus parkwayensis</name>
    <dbReference type="NCBI Taxonomy" id="2813578"/>
    <lineage>
        <taxon>Bacteria</taxon>
        <taxon>Pseudomonadati</taxon>
        <taxon>Myxococcota</taxon>
        <taxon>Myxococcia</taxon>
        <taxon>Myxococcales</taxon>
        <taxon>Cystobacterineae</taxon>
        <taxon>Myxococcaceae</taxon>
        <taxon>Pyxidicoccus</taxon>
    </lineage>
</organism>
<reference evidence="1 2" key="1">
    <citation type="submission" date="2021-02" db="EMBL/GenBank/DDBJ databases">
        <title>De Novo genome assembly of isolated myxobacteria.</title>
        <authorList>
            <person name="Stevens D.C."/>
        </authorList>
    </citation>
    <scope>NUCLEOTIDE SEQUENCE [LARGE SCALE GENOMIC DNA]</scope>
    <source>
        <strain evidence="2">SCPEA02</strain>
    </source>
</reference>
<accession>A0ABX7P352</accession>
<name>A0ABX7P352_9BACT</name>
<evidence type="ECO:0000313" key="1">
    <source>
        <dbReference type="EMBL" id="QSQ24891.1"/>
    </source>
</evidence>
<protein>
    <submittedName>
        <fullName evidence="1">Uncharacterized protein</fullName>
    </submittedName>
</protein>
<dbReference type="EMBL" id="CP071090">
    <property type="protein sequence ID" value="QSQ24891.1"/>
    <property type="molecule type" value="Genomic_DNA"/>
</dbReference>
<keyword evidence="2" id="KW-1185">Reference proteome</keyword>
<evidence type="ECO:0000313" key="2">
    <source>
        <dbReference type="Proteomes" id="UP000662747"/>
    </source>
</evidence>
<dbReference type="RefSeq" id="WP_206726451.1">
    <property type="nucleotide sequence ID" value="NZ_CP071090.1"/>
</dbReference>
<sequence>MDAAQLLPTTPLEVLDQYPSASVEVSLKSSDSPAYRAVVIRAASSASPAKLNEELTAVAEDMPKLLESALERPDARDHLLSPPLTRAQRARGRLRKHLVRTRQLAARRWKDVALVAAVAGFLGLLWHRPQPAPAESSRVAVTAPVQQQPGQDALTSSVGEAAVNELDVVPPVPLFEPNGTLLIALDMPNRPFKGQKKPDCRKSQESINGGCWVKVAAKPPCGDDFYEHDDACWAPVMVRDGKETTQPISK</sequence>